<dbReference type="PANTHER" id="PTHR21240">
    <property type="entry name" value="2-AMINO-3-CARBOXYLMUCONATE-6-SEMIALDEHYDE DECARBOXYLASE"/>
    <property type="match status" value="1"/>
</dbReference>
<name>A0A0X8JFH0_ACTRD</name>
<evidence type="ECO:0000313" key="4">
    <source>
        <dbReference type="Proteomes" id="UP000065220"/>
    </source>
</evidence>
<dbReference type="InterPro" id="IPR032466">
    <property type="entry name" value="Metal_Hydrolase"/>
</dbReference>
<dbReference type="STRING" id="111015.AXF14_08110"/>
<dbReference type="GO" id="GO:0016787">
    <property type="term" value="F:hydrolase activity"/>
    <property type="evidence" value="ECO:0007669"/>
    <property type="project" value="InterPro"/>
</dbReference>
<evidence type="ECO:0000256" key="1">
    <source>
        <dbReference type="ARBA" id="ARBA00023239"/>
    </source>
</evidence>
<dbReference type="AlphaFoldDB" id="A0A0X8JFH0"/>
<dbReference type="GO" id="GO:0019748">
    <property type="term" value="P:secondary metabolic process"/>
    <property type="evidence" value="ECO:0007669"/>
    <property type="project" value="TreeGrafter"/>
</dbReference>
<accession>A0A0X8JFH0</accession>
<dbReference type="CDD" id="cd01292">
    <property type="entry name" value="metallo-dependent_hydrolases"/>
    <property type="match status" value="1"/>
</dbReference>
<dbReference type="InterPro" id="IPR032465">
    <property type="entry name" value="ACMSD"/>
</dbReference>
<dbReference type="SUPFAM" id="SSF51556">
    <property type="entry name" value="Metallo-dependent hydrolases"/>
    <property type="match status" value="1"/>
</dbReference>
<dbReference type="GO" id="GO:0005737">
    <property type="term" value="C:cytoplasm"/>
    <property type="evidence" value="ECO:0007669"/>
    <property type="project" value="TreeGrafter"/>
</dbReference>
<keyword evidence="1" id="KW-0456">Lyase</keyword>
<evidence type="ECO:0000259" key="2">
    <source>
        <dbReference type="Pfam" id="PF04909"/>
    </source>
</evidence>
<sequence>MPVLPATRIDTHHHVVPGFYRDWLVSHGVESGGMPMPSWSVEGSREVMRSLGVRTALLSVSTPGVDPWPAADAAAVARDLNDFTTQIVRTHAATFGHLATIPLPDVDASVNEAVRALDELGADGVVLLGNARGTYLGDASYEPLMRVLDEHDAVVLIHPSELPGGAAPGIPAYAADFLLDTTRAAVSLCRSGVLDRYPRIRWILSHGGGIIPYAAPRVAQSASVNGKPLEGLRLLRRFYYDTALTPFVTSMPALLRFAKPGHVVFGSDYPFAAPWIGRSFAAMLRAYPKLSGRAINHSAAERLFPRLER</sequence>
<dbReference type="RefSeq" id="WP_067942362.1">
    <property type="nucleotide sequence ID" value="NZ_CAUHMM010000058.1"/>
</dbReference>
<keyword evidence="4" id="KW-1185">Reference proteome</keyword>
<dbReference type="Pfam" id="PF04909">
    <property type="entry name" value="Amidohydro_2"/>
    <property type="match status" value="1"/>
</dbReference>
<feature type="domain" description="Amidohydrolase-related" evidence="2">
    <location>
        <begin position="9"/>
        <end position="304"/>
    </location>
</feature>
<protein>
    <recommendedName>
        <fullName evidence="2">Amidohydrolase-related domain-containing protein</fullName>
    </recommendedName>
</protein>
<dbReference type="InterPro" id="IPR006680">
    <property type="entry name" value="Amidohydro-rel"/>
</dbReference>
<dbReference type="GO" id="GO:0016831">
    <property type="term" value="F:carboxy-lyase activity"/>
    <property type="evidence" value="ECO:0007669"/>
    <property type="project" value="InterPro"/>
</dbReference>
<organism evidence="3 4">
    <name type="scientific">Actinomyces radicidentis</name>
    <dbReference type="NCBI Taxonomy" id="111015"/>
    <lineage>
        <taxon>Bacteria</taxon>
        <taxon>Bacillati</taxon>
        <taxon>Actinomycetota</taxon>
        <taxon>Actinomycetes</taxon>
        <taxon>Actinomycetales</taxon>
        <taxon>Actinomycetaceae</taxon>
        <taxon>Actinomyces</taxon>
    </lineage>
</organism>
<evidence type="ECO:0000313" key="3">
    <source>
        <dbReference type="EMBL" id="AMD87552.1"/>
    </source>
</evidence>
<gene>
    <name evidence="3" type="ORF">AXF14_08110</name>
</gene>
<dbReference type="KEGG" id="ard:AXF14_08110"/>
<dbReference type="Gene3D" id="3.20.20.140">
    <property type="entry name" value="Metal-dependent hydrolases"/>
    <property type="match status" value="1"/>
</dbReference>
<dbReference type="Proteomes" id="UP000065220">
    <property type="component" value="Chromosome"/>
</dbReference>
<proteinExistence type="predicted"/>
<dbReference type="PANTHER" id="PTHR21240:SF28">
    <property type="entry name" value="ISO-OROTATE DECARBOXYLASE (EUROFUNG)"/>
    <property type="match status" value="1"/>
</dbReference>
<dbReference type="EMBL" id="CP014228">
    <property type="protein sequence ID" value="AMD87552.1"/>
    <property type="molecule type" value="Genomic_DNA"/>
</dbReference>
<reference evidence="4" key="1">
    <citation type="submission" date="2016-02" db="EMBL/GenBank/DDBJ databases">
        <authorList>
            <person name="Holder M.E."/>
            <person name="Ajami N.J."/>
            <person name="Petrosino J.F."/>
        </authorList>
    </citation>
    <scope>NUCLEOTIDE SEQUENCE [LARGE SCALE GENOMIC DNA]</scope>
    <source>
        <strain evidence="4">CCUG 36733</strain>
    </source>
</reference>